<gene>
    <name evidence="2" type="ORF">D623_10018396</name>
</gene>
<feature type="compositionally biased region" description="Basic and acidic residues" evidence="1">
    <location>
        <begin position="72"/>
        <end position="82"/>
    </location>
</feature>
<dbReference type="Proteomes" id="UP000052978">
    <property type="component" value="Unassembled WGS sequence"/>
</dbReference>
<keyword evidence="3" id="KW-1185">Reference proteome</keyword>
<sequence>MHAQRQLAIAAVRAEVKRHEVAKQALSRLRKLTERVGDSELRDSIRASLNSIQASPFLAAYLGVADGGSKEDLLPDLSDGKGHQSPALGRNSLVRVPKGTV</sequence>
<organism evidence="2 3">
    <name type="scientific">Myotis brandtii</name>
    <name type="common">Brandt's bat</name>
    <dbReference type="NCBI Taxonomy" id="109478"/>
    <lineage>
        <taxon>Eukaryota</taxon>
        <taxon>Metazoa</taxon>
        <taxon>Chordata</taxon>
        <taxon>Craniata</taxon>
        <taxon>Vertebrata</taxon>
        <taxon>Euteleostomi</taxon>
        <taxon>Mammalia</taxon>
        <taxon>Eutheria</taxon>
        <taxon>Laurasiatheria</taxon>
        <taxon>Chiroptera</taxon>
        <taxon>Yangochiroptera</taxon>
        <taxon>Vespertilionidae</taxon>
        <taxon>Myotis</taxon>
    </lineage>
</organism>
<name>S7NGN2_MYOBR</name>
<protein>
    <submittedName>
        <fullName evidence="2">Uncharacterized protein</fullName>
    </submittedName>
</protein>
<accession>S7NGN2</accession>
<evidence type="ECO:0000256" key="1">
    <source>
        <dbReference type="SAM" id="MobiDB-lite"/>
    </source>
</evidence>
<evidence type="ECO:0000313" key="3">
    <source>
        <dbReference type="Proteomes" id="UP000052978"/>
    </source>
</evidence>
<proteinExistence type="predicted"/>
<evidence type="ECO:0000313" key="2">
    <source>
        <dbReference type="EMBL" id="EPQ15655.1"/>
    </source>
</evidence>
<dbReference type="EMBL" id="KE164166">
    <property type="protein sequence ID" value="EPQ15655.1"/>
    <property type="molecule type" value="Genomic_DNA"/>
</dbReference>
<feature type="region of interest" description="Disordered" evidence="1">
    <location>
        <begin position="72"/>
        <end position="101"/>
    </location>
</feature>
<dbReference type="AlphaFoldDB" id="S7NGN2"/>
<reference evidence="2 3" key="1">
    <citation type="journal article" date="2013" name="Nat. Commun.">
        <title>Genome analysis reveals insights into physiology and longevity of the Brandt's bat Myotis brandtii.</title>
        <authorList>
            <person name="Seim I."/>
            <person name="Fang X."/>
            <person name="Xiong Z."/>
            <person name="Lobanov A.V."/>
            <person name="Huang Z."/>
            <person name="Ma S."/>
            <person name="Feng Y."/>
            <person name="Turanov A.A."/>
            <person name="Zhu Y."/>
            <person name="Lenz T.L."/>
            <person name="Gerashchenko M.V."/>
            <person name="Fan D."/>
            <person name="Hee Yim S."/>
            <person name="Yao X."/>
            <person name="Jordan D."/>
            <person name="Xiong Y."/>
            <person name="Ma Y."/>
            <person name="Lyapunov A.N."/>
            <person name="Chen G."/>
            <person name="Kulakova O.I."/>
            <person name="Sun Y."/>
            <person name="Lee S.G."/>
            <person name="Bronson R.T."/>
            <person name="Moskalev A.A."/>
            <person name="Sunyaev S.R."/>
            <person name="Zhang G."/>
            <person name="Krogh A."/>
            <person name="Wang J."/>
            <person name="Gladyshev V.N."/>
        </authorList>
    </citation>
    <scope>NUCLEOTIDE SEQUENCE [LARGE SCALE GENOMIC DNA]</scope>
</reference>